<proteinExistence type="predicted"/>
<reference evidence="1 2" key="1">
    <citation type="journal article" date="2021" name="Plant Biotechnol. J.">
        <title>Multi-omics assisted identification of the key and species-specific regulatory components of drought-tolerant mechanisms in Gossypium stocksii.</title>
        <authorList>
            <person name="Yu D."/>
            <person name="Ke L."/>
            <person name="Zhang D."/>
            <person name="Wu Y."/>
            <person name="Sun Y."/>
            <person name="Mei J."/>
            <person name="Sun J."/>
            <person name="Sun Y."/>
        </authorList>
    </citation>
    <scope>NUCLEOTIDE SEQUENCE [LARGE SCALE GENOMIC DNA]</scope>
    <source>
        <strain evidence="2">cv. E1</strain>
        <tissue evidence="1">Leaf</tissue>
    </source>
</reference>
<name>A0A9D3ZF75_9ROSI</name>
<sequence>MISQSLSLIKKGFSLHLKTNHPPCPATAFPSLYFFSSSSSFFDPPPKLHQQEITAHGNVLHVFNLESTNSDISYHPRPNRMKLIQDMVWRRDLSPQGQTLFTTK</sequence>
<dbReference type="Proteomes" id="UP000828251">
    <property type="component" value="Unassembled WGS sequence"/>
</dbReference>
<keyword evidence="2" id="KW-1185">Reference proteome</keyword>
<evidence type="ECO:0000313" key="1">
    <source>
        <dbReference type="EMBL" id="KAH1031415.1"/>
    </source>
</evidence>
<organism evidence="1 2">
    <name type="scientific">Gossypium stocksii</name>
    <dbReference type="NCBI Taxonomy" id="47602"/>
    <lineage>
        <taxon>Eukaryota</taxon>
        <taxon>Viridiplantae</taxon>
        <taxon>Streptophyta</taxon>
        <taxon>Embryophyta</taxon>
        <taxon>Tracheophyta</taxon>
        <taxon>Spermatophyta</taxon>
        <taxon>Magnoliopsida</taxon>
        <taxon>eudicotyledons</taxon>
        <taxon>Gunneridae</taxon>
        <taxon>Pentapetalae</taxon>
        <taxon>rosids</taxon>
        <taxon>malvids</taxon>
        <taxon>Malvales</taxon>
        <taxon>Malvaceae</taxon>
        <taxon>Malvoideae</taxon>
        <taxon>Gossypium</taxon>
    </lineage>
</organism>
<gene>
    <name evidence="1" type="ORF">J1N35_043589</name>
</gene>
<protein>
    <submittedName>
        <fullName evidence="1">Uncharacterized protein</fullName>
    </submittedName>
</protein>
<dbReference type="EMBL" id="JAIQCV010000013">
    <property type="protein sequence ID" value="KAH1031415.1"/>
    <property type="molecule type" value="Genomic_DNA"/>
</dbReference>
<accession>A0A9D3ZF75</accession>
<comment type="caution">
    <text evidence="1">The sequence shown here is derived from an EMBL/GenBank/DDBJ whole genome shotgun (WGS) entry which is preliminary data.</text>
</comment>
<evidence type="ECO:0000313" key="2">
    <source>
        <dbReference type="Proteomes" id="UP000828251"/>
    </source>
</evidence>
<dbReference type="AlphaFoldDB" id="A0A9D3ZF75"/>